<protein>
    <submittedName>
        <fullName evidence="11">TRAP transporter small permease</fullName>
    </submittedName>
</protein>
<accession>A0ABV4JZY6</accession>
<dbReference type="PANTHER" id="PTHR35011">
    <property type="entry name" value="2,3-DIKETO-L-GULONATE TRAP TRANSPORTER SMALL PERMEASE PROTEIN YIAM"/>
    <property type="match status" value="1"/>
</dbReference>
<evidence type="ECO:0000256" key="9">
    <source>
        <dbReference type="SAM" id="Phobius"/>
    </source>
</evidence>
<comment type="similarity">
    <text evidence="8">Belongs to the TRAP transporter small permease family.</text>
</comment>
<dbReference type="Proteomes" id="UP001568698">
    <property type="component" value="Unassembled WGS sequence"/>
</dbReference>
<evidence type="ECO:0000256" key="7">
    <source>
        <dbReference type="ARBA" id="ARBA00023136"/>
    </source>
</evidence>
<organism evidence="11 12">
    <name type="scientific">Pseudodesulfovibrio karagichevae</name>
    <dbReference type="NCBI Taxonomy" id="3239305"/>
    <lineage>
        <taxon>Bacteria</taxon>
        <taxon>Pseudomonadati</taxon>
        <taxon>Thermodesulfobacteriota</taxon>
        <taxon>Desulfovibrionia</taxon>
        <taxon>Desulfovibrionales</taxon>
        <taxon>Desulfovibrionaceae</taxon>
    </lineage>
</organism>
<keyword evidence="4" id="KW-0997">Cell inner membrane</keyword>
<keyword evidence="5 9" id="KW-0812">Transmembrane</keyword>
<dbReference type="Pfam" id="PF04290">
    <property type="entry name" value="DctQ"/>
    <property type="match status" value="1"/>
</dbReference>
<evidence type="ECO:0000259" key="10">
    <source>
        <dbReference type="Pfam" id="PF04290"/>
    </source>
</evidence>
<evidence type="ECO:0000256" key="4">
    <source>
        <dbReference type="ARBA" id="ARBA00022519"/>
    </source>
</evidence>
<keyword evidence="6 9" id="KW-1133">Transmembrane helix</keyword>
<keyword evidence="12" id="KW-1185">Reference proteome</keyword>
<feature type="transmembrane region" description="Helical" evidence="9">
    <location>
        <begin position="84"/>
        <end position="104"/>
    </location>
</feature>
<evidence type="ECO:0000256" key="5">
    <source>
        <dbReference type="ARBA" id="ARBA00022692"/>
    </source>
</evidence>
<dbReference type="PANTHER" id="PTHR35011:SF2">
    <property type="entry name" value="2,3-DIKETO-L-GULONATE TRAP TRANSPORTER SMALL PERMEASE PROTEIN YIAM"/>
    <property type="match status" value="1"/>
</dbReference>
<sequence length="160" mass="17900">MDALFNKLRSVLYWISVASMTVMLGLIFMQVVNRYIFGTTFEWTEELARFLFVWVVFLGSALIMGESGHLAVQLLPSKLEGTAAGLALEVFVNLCSYAFTLLLLVQGAKMTSVMTFQTAPGLGISMSIVYSIIPISAFLMLLYLFKDTVKIIKKIREHRA</sequence>
<proteinExistence type="inferred from homology"/>
<gene>
    <name evidence="11" type="ORF">AB6M95_00320</name>
</gene>
<feature type="transmembrane region" description="Helical" evidence="9">
    <location>
        <begin position="51"/>
        <end position="72"/>
    </location>
</feature>
<evidence type="ECO:0000256" key="8">
    <source>
        <dbReference type="ARBA" id="ARBA00038436"/>
    </source>
</evidence>
<dbReference type="InterPro" id="IPR007387">
    <property type="entry name" value="TRAP_DctQ"/>
</dbReference>
<keyword evidence="2" id="KW-0813">Transport</keyword>
<dbReference type="RefSeq" id="WP_371384733.1">
    <property type="nucleotide sequence ID" value="NZ_JBGLYH010000001.1"/>
</dbReference>
<feature type="domain" description="Tripartite ATP-independent periplasmic transporters DctQ component" evidence="10">
    <location>
        <begin position="23"/>
        <end position="152"/>
    </location>
</feature>
<dbReference type="InterPro" id="IPR055348">
    <property type="entry name" value="DctQ"/>
</dbReference>
<feature type="transmembrane region" description="Helical" evidence="9">
    <location>
        <begin position="12"/>
        <end position="31"/>
    </location>
</feature>
<evidence type="ECO:0000313" key="11">
    <source>
        <dbReference type="EMBL" id="MEZ7195178.1"/>
    </source>
</evidence>
<evidence type="ECO:0000256" key="3">
    <source>
        <dbReference type="ARBA" id="ARBA00022475"/>
    </source>
</evidence>
<evidence type="ECO:0000313" key="12">
    <source>
        <dbReference type="Proteomes" id="UP001568698"/>
    </source>
</evidence>
<evidence type="ECO:0000256" key="2">
    <source>
        <dbReference type="ARBA" id="ARBA00022448"/>
    </source>
</evidence>
<evidence type="ECO:0000256" key="6">
    <source>
        <dbReference type="ARBA" id="ARBA00022989"/>
    </source>
</evidence>
<reference evidence="11 12" key="1">
    <citation type="submission" date="2024-08" db="EMBL/GenBank/DDBJ databases">
        <title>Sulfate-reducing bacteria isolated from formation water of the oil field in Kazakhstan and description of Pseudodesulfovibrio sp.</title>
        <authorList>
            <person name="Bidzhieva S.K."/>
            <person name="Tourova T.P."/>
            <person name="Grouzdev D.S."/>
            <person name="Beletsky A.V."/>
            <person name="Sokolova D.S."/>
            <person name="Samigullina S.R."/>
            <person name="Poltaraus A.B."/>
            <person name="Avtukh A.N."/>
            <person name="Tereshina V.M."/>
            <person name="Zhaparov N.S."/>
            <person name="Mardanov A.V."/>
            <person name="Nazina T.N."/>
        </authorList>
    </citation>
    <scope>NUCLEOTIDE SEQUENCE [LARGE SCALE GENOMIC DNA]</scope>
    <source>
        <strain evidence="11 12">9FUS</strain>
    </source>
</reference>
<comment type="caution">
    <text evidence="11">The sequence shown here is derived from an EMBL/GenBank/DDBJ whole genome shotgun (WGS) entry which is preliminary data.</text>
</comment>
<feature type="transmembrane region" description="Helical" evidence="9">
    <location>
        <begin position="124"/>
        <end position="145"/>
    </location>
</feature>
<name>A0ABV4JZY6_9BACT</name>
<evidence type="ECO:0000256" key="1">
    <source>
        <dbReference type="ARBA" id="ARBA00004429"/>
    </source>
</evidence>
<comment type="subcellular location">
    <subcellularLocation>
        <location evidence="1">Cell inner membrane</location>
        <topology evidence="1">Multi-pass membrane protein</topology>
    </subcellularLocation>
</comment>
<dbReference type="EMBL" id="JBGLYH010000001">
    <property type="protein sequence ID" value="MEZ7195178.1"/>
    <property type="molecule type" value="Genomic_DNA"/>
</dbReference>
<keyword evidence="3" id="KW-1003">Cell membrane</keyword>
<keyword evidence="7 9" id="KW-0472">Membrane</keyword>